<dbReference type="PROSITE" id="PS50075">
    <property type="entry name" value="CARRIER"/>
    <property type="match status" value="1"/>
</dbReference>
<feature type="compositionally biased region" description="Basic and acidic residues" evidence="3">
    <location>
        <begin position="633"/>
        <end position="650"/>
    </location>
</feature>
<dbReference type="SUPFAM" id="SSF47336">
    <property type="entry name" value="ACP-like"/>
    <property type="match status" value="1"/>
</dbReference>
<evidence type="ECO:0000313" key="5">
    <source>
        <dbReference type="EMBL" id="MDA2814237.1"/>
    </source>
</evidence>
<dbReference type="NCBIfam" id="TIGR01746">
    <property type="entry name" value="Thioester-redct"/>
    <property type="match status" value="1"/>
</dbReference>
<dbReference type="PANTHER" id="PTHR44845:SF6">
    <property type="entry name" value="BETA-ALANINE-ACTIVATING ENZYME"/>
    <property type="match status" value="1"/>
</dbReference>
<evidence type="ECO:0000259" key="4">
    <source>
        <dbReference type="PROSITE" id="PS50075"/>
    </source>
</evidence>
<organism evidence="5 6">
    <name type="scientific">Nocardiopsis endophytica</name>
    <dbReference type="NCBI Taxonomy" id="3018445"/>
    <lineage>
        <taxon>Bacteria</taxon>
        <taxon>Bacillati</taxon>
        <taxon>Actinomycetota</taxon>
        <taxon>Actinomycetes</taxon>
        <taxon>Streptosporangiales</taxon>
        <taxon>Nocardiopsidaceae</taxon>
        <taxon>Nocardiopsis</taxon>
    </lineage>
</organism>
<dbReference type="NCBIfam" id="TIGR01733">
    <property type="entry name" value="AA-adenyl-dom"/>
    <property type="match status" value="1"/>
</dbReference>
<dbReference type="Proteomes" id="UP001527866">
    <property type="component" value="Unassembled WGS sequence"/>
</dbReference>
<keyword evidence="6" id="KW-1185">Reference proteome</keyword>
<dbReference type="Pfam" id="PF00550">
    <property type="entry name" value="PP-binding"/>
    <property type="match status" value="1"/>
</dbReference>
<dbReference type="Gene3D" id="3.30.300.30">
    <property type="match status" value="1"/>
</dbReference>
<dbReference type="InterPro" id="IPR036736">
    <property type="entry name" value="ACP-like_sf"/>
</dbReference>
<dbReference type="Gene3D" id="1.10.1200.10">
    <property type="entry name" value="ACP-like"/>
    <property type="match status" value="1"/>
</dbReference>
<proteinExistence type="predicted"/>
<dbReference type="Pfam" id="PF00501">
    <property type="entry name" value="AMP-binding"/>
    <property type="match status" value="1"/>
</dbReference>
<dbReference type="Pfam" id="PF13193">
    <property type="entry name" value="AMP-binding_C"/>
    <property type="match status" value="1"/>
</dbReference>
<feature type="compositionally biased region" description="Basic and acidic residues" evidence="3">
    <location>
        <begin position="12"/>
        <end position="24"/>
    </location>
</feature>
<dbReference type="Gene3D" id="3.40.50.720">
    <property type="entry name" value="NAD(P)-binding Rossmann-like Domain"/>
    <property type="match status" value="1"/>
</dbReference>
<dbReference type="InterPro" id="IPR042099">
    <property type="entry name" value="ANL_N_sf"/>
</dbReference>
<name>A0ABT4UBI0_9ACTN</name>
<dbReference type="Pfam" id="PF07993">
    <property type="entry name" value="NAD_binding_4"/>
    <property type="match status" value="1"/>
</dbReference>
<evidence type="ECO:0000313" key="6">
    <source>
        <dbReference type="Proteomes" id="UP001527866"/>
    </source>
</evidence>
<dbReference type="InterPro" id="IPR020806">
    <property type="entry name" value="PKS_PP-bd"/>
</dbReference>
<dbReference type="EMBL" id="JAQFWQ010000110">
    <property type="protein sequence ID" value="MDA2814237.1"/>
    <property type="molecule type" value="Genomic_DNA"/>
</dbReference>
<dbReference type="CDD" id="cd05930">
    <property type="entry name" value="A_NRPS"/>
    <property type="match status" value="1"/>
</dbReference>
<dbReference type="SMART" id="SM00823">
    <property type="entry name" value="PKS_PP"/>
    <property type="match status" value="1"/>
</dbReference>
<feature type="region of interest" description="Disordered" evidence="3">
    <location>
        <begin position="1"/>
        <end position="25"/>
    </location>
</feature>
<reference evidence="5 6" key="1">
    <citation type="submission" date="2023-01" db="EMBL/GenBank/DDBJ databases">
        <title>Draft genome sequence of Nocardiopsis sp. RSe5-2 isolated from halophytes.</title>
        <authorList>
            <person name="Duangmal K."/>
            <person name="Chantavorakit T."/>
        </authorList>
    </citation>
    <scope>NUCLEOTIDE SEQUENCE [LARGE SCALE GENOMIC DNA]</scope>
    <source>
        <strain evidence="5 6">RSe5-2</strain>
    </source>
</reference>
<dbReference type="InterPro" id="IPR010071">
    <property type="entry name" value="AA_adenyl_dom"/>
</dbReference>
<dbReference type="InterPro" id="IPR010080">
    <property type="entry name" value="Thioester_reductase-like_dom"/>
</dbReference>
<sequence>MNSDDIPPGREASQDRETVPEAFRRRARERPGAIALIRGDRQVTYRELDEESDRLAARLAGIGAGRGAVVMSLLERGVESVAAFLGILKAGAVYLPVEYDTPGARVELLAREAGCAAVVTGPAAPPEGVWALPRVPATGDAPSTPQALRPPGPDDLAYLVSTSGSTGEPKAVQVEHRSLAHLGAVAAHAYGIGPDDRVLQFGALSFDTSIEQMAVALVSGAALILPDTVWAPSEMPVRLAAHGATVMDLTPVYWRRVLDALEAGVPAPPSLRLSIVGGEAVPADDCMRSLRLLPGVRLVNAYGLTETTITTCVKTITGADLRPGAAAPVGRALPGTEVRVLGPDLRPVPRGETGEVCIGGAGVARGYAGRPEQTAERFVRDPDAAPGSAARLYRTGDLGRVNADGDLEITGRADRQVKIRGFRVEPGEVEAALGACAPVEAGAVRTVERGGRTVLAAYYTPAPGAPGAEEAEPALRAELGRTLPAHMVPEVFVRLDALPLHASGKIDRARLPEAEPGAEPGAGTALAAGDGAGGFERGMARLWSQVLGVDEVGPDSDFFALGGDSILASELTAKVRAAFSVPITQVRPLIRVLLQEPTLRAFADAVRRARAGTLDGGPRLTEEEFEAEAEPGVEIRTDPEGPAPRRDDPREVLLTGATGFLGAHLLRELLNTTGARVHCLVRADGEEHALERIRANARAYFPDDLAAPGVAERIVPLPGDLAEPRLGLSEEDFDRLARTVDAVHHPGGEVNFVYPYSRLRAANVEGTREIVRLAARHRNIPVFYVSTMAVVSGYGTAGVRHVTEETPLAHPDHLSVGYVESKWVAERMLQHAARAGLPVAVFRAADISGDTVSGAWNTATEMCAVKRFIVDTGKSPVAELPLDSTPADRYAAALAHIARTVPPRGEVYHLTNPGKANISLLAERLRAHGHRVDEVPWEEWIEELVGLAVDHPGHPMAPFVPLFVDRCATGEMSVAEMYLETTFPVFTRNNVEKALQGSGIAVPPVDGPMLDSYIAHLTSIGFLGGA</sequence>
<evidence type="ECO:0000256" key="2">
    <source>
        <dbReference type="ARBA" id="ARBA00022553"/>
    </source>
</evidence>
<dbReference type="RefSeq" id="WP_270689554.1">
    <property type="nucleotide sequence ID" value="NZ_JAQFWQ010000110.1"/>
</dbReference>
<dbReference type="InterPro" id="IPR036291">
    <property type="entry name" value="NAD(P)-bd_dom_sf"/>
</dbReference>
<feature type="region of interest" description="Disordered" evidence="3">
    <location>
        <begin position="614"/>
        <end position="650"/>
    </location>
</feature>
<accession>A0ABT4UBI0</accession>
<protein>
    <submittedName>
        <fullName evidence="5">Amino acid adenylation domain-containing protein</fullName>
    </submittedName>
</protein>
<comment type="caution">
    <text evidence="5">The sequence shown here is derived from an EMBL/GenBank/DDBJ whole genome shotgun (WGS) entry which is preliminary data.</text>
</comment>
<evidence type="ECO:0000256" key="1">
    <source>
        <dbReference type="ARBA" id="ARBA00022450"/>
    </source>
</evidence>
<dbReference type="SUPFAM" id="SSF56801">
    <property type="entry name" value="Acetyl-CoA synthetase-like"/>
    <property type="match status" value="1"/>
</dbReference>
<keyword evidence="2" id="KW-0597">Phosphoprotein</keyword>
<dbReference type="InterPro" id="IPR009081">
    <property type="entry name" value="PP-bd_ACP"/>
</dbReference>
<dbReference type="InterPro" id="IPR013120">
    <property type="entry name" value="FAR_NAD-bd"/>
</dbReference>
<feature type="domain" description="Carrier" evidence="4">
    <location>
        <begin position="530"/>
        <end position="610"/>
    </location>
</feature>
<dbReference type="InterPro" id="IPR045851">
    <property type="entry name" value="AMP-bd_C_sf"/>
</dbReference>
<evidence type="ECO:0000256" key="3">
    <source>
        <dbReference type="SAM" id="MobiDB-lite"/>
    </source>
</evidence>
<dbReference type="PANTHER" id="PTHR44845">
    <property type="entry name" value="CARRIER DOMAIN-CONTAINING PROTEIN"/>
    <property type="match status" value="1"/>
</dbReference>
<dbReference type="CDD" id="cd05235">
    <property type="entry name" value="SDR_e1"/>
    <property type="match status" value="1"/>
</dbReference>
<keyword evidence="1" id="KW-0596">Phosphopantetheine</keyword>
<dbReference type="Gene3D" id="3.40.50.12780">
    <property type="entry name" value="N-terminal domain of ligase-like"/>
    <property type="match status" value="1"/>
</dbReference>
<gene>
    <name evidence="5" type="ORF">O4J56_26550</name>
</gene>
<dbReference type="SUPFAM" id="SSF51735">
    <property type="entry name" value="NAD(P)-binding Rossmann-fold domains"/>
    <property type="match status" value="1"/>
</dbReference>
<dbReference type="InterPro" id="IPR000873">
    <property type="entry name" value="AMP-dep_synth/lig_dom"/>
</dbReference>
<dbReference type="InterPro" id="IPR025110">
    <property type="entry name" value="AMP-bd_C"/>
</dbReference>